<dbReference type="PROSITE" id="PS00149">
    <property type="entry name" value="SULFATASE_2"/>
    <property type="match status" value="1"/>
</dbReference>
<evidence type="ECO:0000256" key="2">
    <source>
        <dbReference type="ARBA" id="ARBA00022801"/>
    </source>
</evidence>
<dbReference type="PANTHER" id="PTHR43108:SF6">
    <property type="entry name" value="N-SULPHOGLUCOSAMINE SULPHOHYDROLASE"/>
    <property type="match status" value="1"/>
</dbReference>
<proteinExistence type="inferred from homology"/>
<name>A0A7X8XVW2_9BACT</name>
<gene>
    <name evidence="5" type="ORF">HGP29_10945</name>
</gene>
<dbReference type="InterPro" id="IPR024607">
    <property type="entry name" value="Sulfatase_CS"/>
</dbReference>
<keyword evidence="6" id="KW-1185">Reference proteome</keyword>
<dbReference type="RefSeq" id="WP_168882442.1">
    <property type="nucleotide sequence ID" value="NZ_JABAIL010000003.1"/>
</dbReference>
<sequence length="539" mass="63249">MNSKFFQYLLITSIIGLWGCSKLPHQEKQKRPNIIFIMSDDHATQGISAYGGMLAEAFPDLTPNIDRLAKEGMIMRNTFCTNAICGPSRAAILTGKFSHVNGFFKNEKGGDFDGSQQTFPKLLQNAGYQTAVVGKWHLGSAPTGFDYSKVMLNHGGQGTYFNTVYLENGQDTVQENRYHSTRQVWEDAKKWLENGRDKEKPFMLMYQFKAPHRPWQPDPEFAHAFDKVKIPEPETFHDNYEGRQAAEDAWQRIDRNLNREDLKVHPQQEGLSKKELKKWYNAGNNNDVIWTPDQELQGKALKEWKYQKYMQDYLGCVKGVDHYIGQMLDYLDQNDLVENTIVIYTSDQGFYLGEHGWFDKRFMYEESLRMPFLIRYPNHIAPNTESDKITMNVDFAPTILDYAGVEVPEDIQGESFKDIAEGNENVEWRDAMYYHYYEFPWWHHVQPHYGVRTDRYKLIHFYYNPEVAKGKVQNEWELFDLKEDPNELNNLYGEAGYEELTASLQDKLLELQREYKEDNMQEMMYKTDARIKRKYKKGF</sequence>
<dbReference type="PANTHER" id="PTHR43108">
    <property type="entry name" value="N-ACETYLGLUCOSAMINE-6-SULFATASE FAMILY MEMBER"/>
    <property type="match status" value="1"/>
</dbReference>
<protein>
    <submittedName>
        <fullName evidence="5">Sulfatase</fullName>
    </submittedName>
</protein>
<dbReference type="Pfam" id="PF01663">
    <property type="entry name" value="Phosphodiest"/>
    <property type="match status" value="1"/>
</dbReference>
<dbReference type="CDD" id="cd16031">
    <property type="entry name" value="G6S_like"/>
    <property type="match status" value="1"/>
</dbReference>
<feature type="domain" description="N-sulphoglucosamine sulphohydrolase C-terminal" evidence="4">
    <location>
        <begin position="353"/>
        <end position="513"/>
    </location>
</feature>
<keyword evidence="3" id="KW-0175">Coiled coil</keyword>
<evidence type="ECO:0000256" key="3">
    <source>
        <dbReference type="SAM" id="Coils"/>
    </source>
</evidence>
<accession>A0A7X8XVW2</accession>
<dbReference type="InterPro" id="IPR017850">
    <property type="entry name" value="Alkaline_phosphatase_core_sf"/>
</dbReference>
<dbReference type="Gene3D" id="3.40.720.10">
    <property type="entry name" value="Alkaline Phosphatase, subunit A"/>
    <property type="match status" value="1"/>
</dbReference>
<dbReference type="Pfam" id="PF16347">
    <property type="entry name" value="SGSH_C"/>
    <property type="match status" value="1"/>
</dbReference>
<dbReference type="AlphaFoldDB" id="A0A7X8XVW2"/>
<keyword evidence="2" id="KW-0378">Hydrolase</keyword>
<dbReference type="SUPFAM" id="SSF53649">
    <property type="entry name" value="Alkaline phosphatase-like"/>
    <property type="match status" value="1"/>
</dbReference>
<dbReference type="GO" id="GO:0016787">
    <property type="term" value="F:hydrolase activity"/>
    <property type="evidence" value="ECO:0007669"/>
    <property type="project" value="UniProtKB-KW"/>
</dbReference>
<reference evidence="5 6" key="1">
    <citation type="submission" date="2020-04" db="EMBL/GenBank/DDBJ databases">
        <title>Flammeovirga sp. SR4, a novel species isolated from seawater.</title>
        <authorList>
            <person name="Wang X."/>
        </authorList>
    </citation>
    <scope>NUCLEOTIDE SEQUENCE [LARGE SCALE GENOMIC DNA]</scope>
    <source>
        <strain evidence="5 6">SR4</strain>
    </source>
</reference>
<dbReference type="EMBL" id="JABAIL010000003">
    <property type="protein sequence ID" value="NLR91727.1"/>
    <property type="molecule type" value="Genomic_DNA"/>
</dbReference>
<dbReference type="Proteomes" id="UP000585050">
    <property type="component" value="Unassembled WGS sequence"/>
</dbReference>
<dbReference type="InterPro" id="IPR032506">
    <property type="entry name" value="SGSH_C"/>
</dbReference>
<comment type="caution">
    <text evidence="5">The sequence shown here is derived from an EMBL/GenBank/DDBJ whole genome shotgun (WGS) entry which is preliminary data.</text>
</comment>
<evidence type="ECO:0000256" key="1">
    <source>
        <dbReference type="ARBA" id="ARBA00008779"/>
    </source>
</evidence>
<dbReference type="InterPro" id="IPR002591">
    <property type="entry name" value="Phosphodiest/P_Trfase"/>
</dbReference>
<comment type="similarity">
    <text evidence="1">Belongs to the sulfatase family.</text>
</comment>
<organism evidence="5 6">
    <name type="scientific">Flammeovirga agarivorans</name>
    <dbReference type="NCBI Taxonomy" id="2726742"/>
    <lineage>
        <taxon>Bacteria</taxon>
        <taxon>Pseudomonadati</taxon>
        <taxon>Bacteroidota</taxon>
        <taxon>Cytophagia</taxon>
        <taxon>Cytophagales</taxon>
        <taxon>Flammeovirgaceae</taxon>
        <taxon>Flammeovirga</taxon>
    </lineage>
</organism>
<evidence type="ECO:0000313" key="6">
    <source>
        <dbReference type="Proteomes" id="UP000585050"/>
    </source>
</evidence>
<feature type="coiled-coil region" evidence="3">
    <location>
        <begin position="494"/>
        <end position="521"/>
    </location>
</feature>
<dbReference type="PROSITE" id="PS00523">
    <property type="entry name" value="SULFATASE_1"/>
    <property type="match status" value="1"/>
</dbReference>
<evidence type="ECO:0000259" key="4">
    <source>
        <dbReference type="Pfam" id="PF16347"/>
    </source>
</evidence>
<evidence type="ECO:0000313" key="5">
    <source>
        <dbReference type="EMBL" id="NLR91727.1"/>
    </source>
</evidence>